<organism evidence="2 3">
    <name type="scientific">Lentithecium fluviatile CBS 122367</name>
    <dbReference type="NCBI Taxonomy" id="1168545"/>
    <lineage>
        <taxon>Eukaryota</taxon>
        <taxon>Fungi</taxon>
        <taxon>Dikarya</taxon>
        <taxon>Ascomycota</taxon>
        <taxon>Pezizomycotina</taxon>
        <taxon>Dothideomycetes</taxon>
        <taxon>Pleosporomycetidae</taxon>
        <taxon>Pleosporales</taxon>
        <taxon>Massarineae</taxon>
        <taxon>Lentitheciaceae</taxon>
        <taxon>Lentithecium</taxon>
    </lineage>
</organism>
<evidence type="ECO:0000256" key="1">
    <source>
        <dbReference type="SAM" id="MobiDB-lite"/>
    </source>
</evidence>
<gene>
    <name evidence="2" type="ORF">K458DRAFT_423837</name>
</gene>
<sequence length="62" mass="6782">MSVSRTNLDDAYNATSRVKPSKTPQPLVLVRLGTGVLSHWGIFLSAGPNEENRCHLGNYVRG</sequence>
<dbReference type="Proteomes" id="UP000799291">
    <property type="component" value="Unassembled WGS sequence"/>
</dbReference>
<feature type="region of interest" description="Disordered" evidence="1">
    <location>
        <begin position="1"/>
        <end position="21"/>
    </location>
</feature>
<keyword evidence="3" id="KW-1185">Reference proteome</keyword>
<reference evidence="2" key="1">
    <citation type="journal article" date="2020" name="Stud. Mycol.">
        <title>101 Dothideomycetes genomes: a test case for predicting lifestyles and emergence of pathogens.</title>
        <authorList>
            <person name="Haridas S."/>
            <person name="Albert R."/>
            <person name="Binder M."/>
            <person name="Bloem J."/>
            <person name="Labutti K."/>
            <person name="Salamov A."/>
            <person name="Andreopoulos B."/>
            <person name="Baker S."/>
            <person name="Barry K."/>
            <person name="Bills G."/>
            <person name="Bluhm B."/>
            <person name="Cannon C."/>
            <person name="Castanera R."/>
            <person name="Culley D."/>
            <person name="Daum C."/>
            <person name="Ezra D."/>
            <person name="Gonzalez J."/>
            <person name="Henrissat B."/>
            <person name="Kuo A."/>
            <person name="Liang C."/>
            <person name="Lipzen A."/>
            <person name="Lutzoni F."/>
            <person name="Magnuson J."/>
            <person name="Mondo S."/>
            <person name="Nolan M."/>
            <person name="Ohm R."/>
            <person name="Pangilinan J."/>
            <person name="Park H.-J."/>
            <person name="Ramirez L."/>
            <person name="Alfaro M."/>
            <person name="Sun H."/>
            <person name="Tritt A."/>
            <person name="Yoshinaga Y."/>
            <person name="Zwiers L.-H."/>
            <person name="Turgeon B."/>
            <person name="Goodwin S."/>
            <person name="Spatafora J."/>
            <person name="Crous P."/>
            <person name="Grigoriev I."/>
        </authorList>
    </citation>
    <scope>NUCLEOTIDE SEQUENCE</scope>
    <source>
        <strain evidence="2">CBS 122367</strain>
    </source>
</reference>
<dbReference type="AlphaFoldDB" id="A0A6G1IH96"/>
<accession>A0A6G1IH96</accession>
<proteinExistence type="predicted"/>
<evidence type="ECO:0000313" key="2">
    <source>
        <dbReference type="EMBL" id="KAF2677582.1"/>
    </source>
</evidence>
<dbReference type="EMBL" id="MU005621">
    <property type="protein sequence ID" value="KAF2677582.1"/>
    <property type="molecule type" value="Genomic_DNA"/>
</dbReference>
<name>A0A6G1IH96_9PLEO</name>
<evidence type="ECO:0000313" key="3">
    <source>
        <dbReference type="Proteomes" id="UP000799291"/>
    </source>
</evidence>
<protein>
    <submittedName>
        <fullName evidence="2">Uncharacterized protein</fullName>
    </submittedName>
</protein>